<dbReference type="OrthoDB" id="2354703at2"/>
<dbReference type="AlphaFoldDB" id="A0A285U8Y1"/>
<dbReference type="Proteomes" id="UP000219412">
    <property type="component" value="Unassembled WGS sequence"/>
</dbReference>
<reference evidence="2" key="1">
    <citation type="submission" date="2017-08" db="EMBL/GenBank/DDBJ databases">
        <authorList>
            <person name="Varghese N."/>
            <person name="Submissions S."/>
        </authorList>
    </citation>
    <scope>NUCLEOTIDE SEQUENCE [LARGE SCALE GENOMIC DNA]</scope>
    <source>
        <strain evidence="2">DSM 23173</strain>
    </source>
</reference>
<evidence type="ECO:0000313" key="2">
    <source>
        <dbReference type="Proteomes" id="UP000219412"/>
    </source>
</evidence>
<dbReference type="RefSeq" id="WP_097038526.1">
    <property type="nucleotide sequence ID" value="NZ_OBQF01000001.1"/>
</dbReference>
<dbReference type="EMBL" id="OBQF01000001">
    <property type="protein sequence ID" value="SOC38279.1"/>
    <property type="molecule type" value="Genomic_DNA"/>
</dbReference>
<evidence type="ECO:0000313" key="1">
    <source>
        <dbReference type="EMBL" id="SOC38279.1"/>
    </source>
</evidence>
<protein>
    <submittedName>
        <fullName evidence="1">Uncharacterized protein</fullName>
    </submittedName>
</protein>
<name>A0A285U8Y1_9STAP</name>
<organism evidence="1 2">
    <name type="scientific">Salinicoccus kekensis</name>
    <dbReference type="NCBI Taxonomy" id="714307"/>
    <lineage>
        <taxon>Bacteria</taxon>
        <taxon>Bacillati</taxon>
        <taxon>Bacillota</taxon>
        <taxon>Bacilli</taxon>
        <taxon>Bacillales</taxon>
        <taxon>Staphylococcaceae</taxon>
        <taxon>Salinicoccus</taxon>
    </lineage>
</organism>
<proteinExistence type="predicted"/>
<sequence length="249" mass="30050">MKQIYAFENKNDYEKYQTITQEFSERLKEYQEILENEYELRDLPKGILWTSEELATDTFSNIPIPAYTNEDLIYMSPDPESWRRIFIEQLDGKNLPHIQRFYEEYTEDEMFIILAHELTHHSDLFLDEFEDERGEGIWFEEGMCFYLPRKIILSEKELSDITRVESELVEVFKTEYGNHSLEEFGHSTYQGSIPSIMFDYWRSYLAVKYLVETIAHNDIKTVFNEYHKWDQEGRTMSLSEYFNIDDLFN</sequence>
<keyword evidence="2" id="KW-1185">Reference proteome</keyword>
<accession>A0A285U8Y1</accession>
<gene>
    <name evidence="1" type="ORF">SAMN05878391_0360</name>
</gene>